<dbReference type="PANTHER" id="PTHR36710:SF18">
    <property type="entry name" value="PECTINESTERASE INHIBITOR 5-RELATED"/>
    <property type="match status" value="1"/>
</dbReference>
<dbReference type="eggNOG" id="ENOG502S67R">
    <property type="taxonomic scope" value="Eukaryota"/>
</dbReference>
<protein>
    <recommendedName>
        <fullName evidence="5">Pectinesterase inhibitor domain-containing protein</fullName>
    </recommendedName>
</protein>
<evidence type="ECO:0000259" key="5">
    <source>
        <dbReference type="SMART" id="SM00856"/>
    </source>
</evidence>
<comment type="similarity">
    <text evidence="3">Belongs to the PMEI family.</text>
</comment>
<evidence type="ECO:0000256" key="4">
    <source>
        <dbReference type="SAM" id="SignalP"/>
    </source>
</evidence>
<dbReference type="STRING" id="71139.A0A059B523"/>
<dbReference type="OMA" id="KMMKTMM"/>
<dbReference type="InterPro" id="IPR034087">
    <property type="entry name" value="C/VIF1"/>
</dbReference>
<dbReference type="GO" id="GO:0004857">
    <property type="term" value="F:enzyme inhibitor activity"/>
    <property type="evidence" value="ECO:0000318"/>
    <property type="project" value="GO_Central"/>
</dbReference>
<feature type="domain" description="Pectinesterase inhibitor" evidence="5">
    <location>
        <begin position="26"/>
        <end position="169"/>
    </location>
</feature>
<dbReference type="GO" id="GO:0009505">
    <property type="term" value="C:plant-type cell wall"/>
    <property type="evidence" value="ECO:0000318"/>
    <property type="project" value="GO_Central"/>
</dbReference>
<keyword evidence="2" id="KW-1015">Disulfide bond</keyword>
<dbReference type="NCBIfam" id="TIGR01614">
    <property type="entry name" value="PME_inhib"/>
    <property type="match status" value="1"/>
</dbReference>
<dbReference type="InterPro" id="IPR035513">
    <property type="entry name" value="Invertase/methylesterase_inhib"/>
</dbReference>
<keyword evidence="1 4" id="KW-0732">Signal</keyword>
<dbReference type="SMART" id="SM00856">
    <property type="entry name" value="PMEI"/>
    <property type="match status" value="1"/>
</dbReference>
<gene>
    <name evidence="6" type="ORF">EUGRSUZ_H04069</name>
</gene>
<sequence>METPGVFKLLSFSLILLIAFLPFASAPTDLVNYTCKKTPYTVFCAAALSLDPRSSTADTKTLGLIMVDKVEAHAKSTLTKIKYLRGKAAHPRTKQALPSCEQSYGFIVSAMVPPSKESLTKGDYKFAVEYMNAAVNDVQECEAGFGGSKSPISDSNDYEHKAAAVASAIAGLLL</sequence>
<organism evidence="6">
    <name type="scientific">Eucalyptus grandis</name>
    <name type="common">Flooded gum</name>
    <dbReference type="NCBI Taxonomy" id="71139"/>
    <lineage>
        <taxon>Eukaryota</taxon>
        <taxon>Viridiplantae</taxon>
        <taxon>Streptophyta</taxon>
        <taxon>Embryophyta</taxon>
        <taxon>Tracheophyta</taxon>
        <taxon>Spermatophyta</taxon>
        <taxon>Magnoliopsida</taxon>
        <taxon>eudicotyledons</taxon>
        <taxon>Gunneridae</taxon>
        <taxon>Pentapetalae</taxon>
        <taxon>rosids</taxon>
        <taxon>malvids</taxon>
        <taxon>Myrtales</taxon>
        <taxon>Myrtaceae</taxon>
        <taxon>Myrtoideae</taxon>
        <taxon>Eucalypteae</taxon>
        <taxon>Eucalyptus</taxon>
    </lineage>
</organism>
<feature type="signal peptide" evidence="4">
    <location>
        <begin position="1"/>
        <end position="26"/>
    </location>
</feature>
<dbReference type="AlphaFoldDB" id="A0A059B523"/>
<dbReference type="Gene3D" id="1.20.140.40">
    <property type="entry name" value="Invertase/pectin methylesterase inhibitor family protein"/>
    <property type="match status" value="1"/>
</dbReference>
<dbReference type="InParanoid" id="A0A059B523"/>
<dbReference type="Gramene" id="KCW61322">
    <property type="protein sequence ID" value="KCW61322"/>
    <property type="gene ID" value="EUGRSUZ_H04069"/>
</dbReference>
<evidence type="ECO:0000313" key="6">
    <source>
        <dbReference type="EMBL" id="KCW61322.1"/>
    </source>
</evidence>
<dbReference type="InterPro" id="IPR052421">
    <property type="entry name" value="PCW_Enzyme_Inhibitor"/>
</dbReference>
<accession>A0A059B523</accession>
<evidence type="ECO:0000256" key="3">
    <source>
        <dbReference type="ARBA" id="ARBA00038471"/>
    </source>
</evidence>
<feature type="chain" id="PRO_5001568137" description="Pectinesterase inhibitor domain-containing protein" evidence="4">
    <location>
        <begin position="27"/>
        <end position="174"/>
    </location>
</feature>
<dbReference type="PANTHER" id="PTHR36710">
    <property type="entry name" value="PECTINESTERASE INHIBITOR-LIKE"/>
    <property type="match status" value="1"/>
</dbReference>
<dbReference type="EMBL" id="KK198760">
    <property type="protein sequence ID" value="KCW61322.1"/>
    <property type="molecule type" value="Genomic_DNA"/>
</dbReference>
<dbReference type="Pfam" id="PF04043">
    <property type="entry name" value="PMEI"/>
    <property type="match status" value="1"/>
</dbReference>
<dbReference type="GO" id="GO:0009827">
    <property type="term" value="P:plant-type cell wall modification"/>
    <property type="evidence" value="ECO:0000318"/>
    <property type="project" value="GO_Central"/>
</dbReference>
<dbReference type="FunCoup" id="A0A059B523">
    <property type="interactions" value="40"/>
</dbReference>
<evidence type="ECO:0000256" key="1">
    <source>
        <dbReference type="ARBA" id="ARBA00022729"/>
    </source>
</evidence>
<dbReference type="CDD" id="cd15796">
    <property type="entry name" value="CIF_like"/>
    <property type="match status" value="1"/>
</dbReference>
<dbReference type="InterPro" id="IPR006501">
    <property type="entry name" value="Pectinesterase_inhib_dom"/>
</dbReference>
<evidence type="ECO:0000256" key="2">
    <source>
        <dbReference type="ARBA" id="ARBA00023157"/>
    </source>
</evidence>
<name>A0A059B523_EUCGR</name>
<dbReference type="FunFam" id="1.20.140.40:FF:000009">
    <property type="entry name" value="Invertase/pectin methylesterase inhibitor family protein"/>
    <property type="match status" value="1"/>
</dbReference>
<reference evidence="6" key="1">
    <citation type="submission" date="2013-07" db="EMBL/GenBank/DDBJ databases">
        <title>The genome of Eucalyptus grandis.</title>
        <authorList>
            <person name="Schmutz J."/>
            <person name="Hayes R."/>
            <person name="Myburg A."/>
            <person name="Tuskan G."/>
            <person name="Grattapaglia D."/>
            <person name="Rokhsar D.S."/>
        </authorList>
    </citation>
    <scope>NUCLEOTIDE SEQUENCE</scope>
    <source>
        <tissue evidence="6">Leaf extractions</tissue>
    </source>
</reference>
<dbReference type="SUPFAM" id="SSF101148">
    <property type="entry name" value="Plant invertase/pectin methylesterase inhibitor"/>
    <property type="match status" value="1"/>
</dbReference>
<proteinExistence type="inferred from homology"/>